<evidence type="ECO:0000313" key="1">
    <source>
        <dbReference type="EMBL" id="XDJ15329.1"/>
    </source>
</evidence>
<reference evidence="1" key="1">
    <citation type="submission" date="2024-07" db="EMBL/GenBank/DDBJ databases">
        <authorList>
            <person name="Bringhurst R.M."/>
            <person name="Homer T.E."/>
        </authorList>
    </citation>
    <scope>NUCLEOTIDE SEQUENCE</scope>
</reference>
<proteinExistence type="predicted"/>
<sequence>MRIATIIKALGSDKLALYKGSGYFYFTYDDPARNIYETHSVDAVCRLTDLSLDQWISEGKTLLTKIAELEA</sequence>
<accession>A0AB39CEA1</accession>
<protein>
    <submittedName>
        <fullName evidence="1">Uncharacterized protein</fullName>
    </submittedName>
</protein>
<organism evidence="1">
    <name type="scientific">Pseudomonas phage HRDY3</name>
    <dbReference type="NCBI Taxonomy" id="3236930"/>
    <lineage>
        <taxon>Viruses</taxon>
    </lineage>
</organism>
<dbReference type="EMBL" id="PQ015379">
    <property type="protein sequence ID" value="XDJ15329.1"/>
    <property type="molecule type" value="Genomic_DNA"/>
</dbReference>
<name>A0AB39CEA1_9VIRU</name>